<dbReference type="EMBL" id="CP009512">
    <property type="protein sequence ID" value="AKB64831.1"/>
    <property type="molecule type" value="Genomic_DNA"/>
</dbReference>
<evidence type="ECO:0000313" key="1">
    <source>
        <dbReference type="EMBL" id="AKB64831.1"/>
    </source>
</evidence>
<dbReference type="Gene3D" id="3.40.50.12780">
    <property type="entry name" value="N-terminal domain of ligase-like"/>
    <property type="match status" value="1"/>
</dbReference>
<dbReference type="HOGENOM" id="CLU_035301_5_2_2"/>
<dbReference type="InterPro" id="IPR042099">
    <property type="entry name" value="ANL_N_sf"/>
</dbReference>
<organism evidence="1 2">
    <name type="scientific">Methanosarcina mazei S-6</name>
    <dbReference type="NCBI Taxonomy" id="213585"/>
    <lineage>
        <taxon>Archaea</taxon>
        <taxon>Methanobacteriati</taxon>
        <taxon>Methanobacteriota</taxon>
        <taxon>Stenosarchaea group</taxon>
        <taxon>Methanomicrobia</taxon>
        <taxon>Methanosarcinales</taxon>
        <taxon>Methanosarcinaceae</taxon>
        <taxon>Methanosarcina</taxon>
    </lineage>
</organism>
<reference evidence="1 2" key="1">
    <citation type="submission" date="2014-07" db="EMBL/GenBank/DDBJ databases">
        <title>Methanogenic archaea and the global carbon cycle.</title>
        <authorList>
            <person name="Henriksen J.R."/>
            <person name="Luke J."/>
            <person name="Reinhart S."/>
            <person name="Benedict M.N."/>
            <person name="Youngblut N.D."/>
            <person name="Metcalf M.E."/>
            <person name="Whitaker R.J."/>
            <person name="Metcalf W.W."/>
        </authorList>
    </citation>
    <scope>NUCLEOTIDE SEQUENCE [LARGE SCALE GENOMIC DNA]</scope>
    <source>
        <strain evidence="1 2">S-6</strain>
    </source>
</reference>
<dbReference type="SUPFAM" id="SSF56801">
    <property type="entry name" value="Acetyl-CoA synthetase-like"/>
    <property type="match status" value="1"/>
</dbReference>
<dbReference type="PANTHER" id="PTHR36932">
    <property type="entry name" value="CAPSULAR POLYSACCHARIDE BIOSYNTHESIS PROTEIN"/>
    <property type="match status" value="1"/>
</dbReference>
<dbReference type="InterPro" id="IPR053158">
    <property type="entry name" value="CapK_Type1_Caps_Biosynth"/>
</dbReference>
<name>A0A0E3LU85_METMZ</name>
<protein>
    <submittedName>
        <fullName evidence="1">CapK protein, putative</fullName>
    </submittedName>
</protein>
<dbReference type="STRING" id="213585.MSMAS_1635"/>
<dbReference type="PATRIC" id="fig|213585.10.peg.2067"/>
<dbReference type="KEGG" id="mmj:MSMAS_1635"/>
<proteinExistence type="predicted"/>
<sequence>MANCNLFENLPSPIRKKLKDLYYILYETAPQSLVMSKGYFKIIELMQNPEVFDEKSSFVENTQRELLAKVLRNALLNVPYYRDCVPISANEVEPVNALEVLRKFPLLTKDEIIKHPEDFISDWINKHTLYCAASGGSTGDVIKVWRTLEELQIERAFIDHMWSYYGYSRKSKILRMGANSVVSPEMPPYQIIGRRLLVSPPHLNEKWLEKIVEKIKDFSPEFIHSYPSSAERLALYLKEHNITIRVKGIFLASEEVKLEQIELFKKVFRAPICFHYGATEQVLLGYGCYVNKNIVYHFNPLYGIVENYQDEDGNYELVGTSLWDFAMPMIRYRTQDYGVVSDVDYGNKNDGKRWKTALHLDGRKQSCLITKQETPYFECSLPIDEILWDYVKIFQCVQNVPGKLEVHVVPNEKYSDEIEQKIITSLEEEFSEWFDLEYFKVNDIPLTKSGKRRLVVVNHDFNQKD</sequence>
<accession>A0A0E3LU85</accession>
<gene>
    <name evidence="1" type="ORF">MSMAS_1635</name>
</gene>
<evidence type="ECO:0000313" key="2">
    <source>
        <dbReference type="Proteomes" id="UP000033097"/>
    </source>
</evidence>
<dbReference type="Proteomes" id="UP000033097">
    <property type="component" value="Chromosome"/>
</dbReference>
<dbReference type="PANTHER" id="PTHR36932:SF1">
    <property type="entry name" value="CAPSULAR POLYSACCHARIDE BIOSYNTHESIS PROTEIN"/>
    <property type="match status" value="1"/>
</dbReference>
<dbReference type="AlphaFoldDB" id="A0A0E3LU85"/>